<name>A0A971S1A0_9BACT</name>
<evidence type="ECO:0000256" key="5">
    <source>
        <dbReference type="ARBA" id="ARBA00023274"/>
    </source>
</evidence>
<dbReference type="CDD" id="cd04465">
    <property type="entry name" value="S1_RPS1_repeat_ec2_hs2"/>
    <property type="match status" value="1"/>
</dbReference>
<accession>A0A971S1A0</accession>
<dbReference type="NCBIfam" id="NF004952">
    <property type="entry name" value="PRK06299.1-2"/>
    <property type="match status" value="1"/>
</dbReference>
<evidence type="ECO:0000256" key="2">
    <source>
        <dbReference type="ARBA" id="ARBA00022737"/>
    </source>
</evidence>
<dbReference type="InterPro" id="IPR003029">
    <property type="entry name" value="S1_domain"/>
</dbReference>
<evidence type="ECO:0000313" key="12">
    <source>
        <dbReference type="Proteomes" id="UP000777265"/>
    </source>
</evidence>
<dbReference type="Proteomes" id="UP000777265">
    <property type="component" value="Unassembled WGS sequence"/>
</dbReference>
<gene>
    <name evidence="11" type="ORF">GXY80_06030</name>
</gene>
<dbReference type="InterPro" id="IPR035104">
    <property type="entry name" value="Ribosomal_protein_S1-like"/>
</dbReference>
<feature type="domain" description="S1 motif" evidence="10">
    <location>
        <begin position="287"/>
        <end position="357"/>
    </location>
</feature>
<dbReference type="GO" id="GO:0006412">
    <property type="term" value="P:translation"/>
    <property type="evidence" value="ECO:0007669"/>
    <property type="project" value="InterPro"/>
</dbReference>
<evidence type="ECO:0000256" key="9">
    <source>
        <dbReference type="SAM" id="MobiDB-lite"/>
    </source>
</evidence>
<dbReference type="FunFam" id="2.40.50.140:FF:000103">
    <property type="entry name" value="protein RRP5 homolog"/>
    <property type="match status" value="2"/>
</dbReference>
<dbReference type="SUPFAM" id="SSF50249">
    <property type="entry name" value="Nucleic acid-binding proteins"/>
    <property type="match status" value="6"/>
</dbReference>
<feature type="region of interest" description="Disordered" evidence="9">
    <location>
        <begin position="534"/>
        <end position="571"/>
    </location>
</feature>
<evidence type="ECO:0000256" key="6">
    <source>
        <dbReference type="ARBA" id="ARBA00025604"/>
    </source>
</evidence>
<comment type="caution">
    <text evidence="11">The sequence shown here is derived from an EMBL/GenBank/DDBJ whole genome shotgun (WGS) entry which is preliminary data.</text>
</comment>
<feature type="domain" description="S1 motif" evidence="10">
    <location>
        <begin position="116"/>
        <end position="181"/>
    </location>
</feature>
<dbReference type="CDD" id="cd05687">
    <property type="entry name" value="S1_RPS1_repeat_ec1_hs1"/>
    <property type="match status" value="1"/>
</dbReference>
<feature type="domain" description="S1 motif" evidence="10">
    <location>
        <begin position="202"/>
        <end position="270"/>
    </location>
</feature>
<dbReference type="EMBL" id="JAAYEE010000099">
    <property type="protein sequence ID" value="NLW35027.1"/>
    <property type="molecule type" value="Genomic_DNA"/>
</dbReference>
<evidence type="ECO:0000259" key="10">
    <source>
        <dbReference type="PROSITE" id="PS50126"/>
    </source>
</evidence>
<dbReference type="PRINTS" id="PR00681">
    <property type="entry name" value="RIBOSOMALS1"/>
</dbReference>
<evidence type="ECO:0000256" key="7">
    <source>
        <dbReference type="ARBA" id="ARBA00035293"/>
    </source>
</evidence>
<dbReference type="PROSITE" id="PS50126">
    <property type="entry name" value="S1"/>
    <property type="match status" value="6"/>
</dbReference>
<evidence type="ECO:0000256" key="3">
    <source>
        <dbReference type="ARBA" id="ARBA00022884"/>
    </source>
</evidence>
<keyword evidence="4 11" id="KW-0689">Ribosomal protein</keyword>
<dbReference type="SMART" id="SM00316">
    <property type="entry name" value="S1"/>
    <property type="match status" value="6"/>
</dbReference>
<reference evidence="11" key="2">
    <citation type="submission" date="2020-01" db="EMBL/GenBank/DDBJ databases">
        <authorList>
            <person name="Campanaro S."/>
        </authorList>
    </citation>
    <scope>NUCLEOTIDE SEQUENCE</scope>
    <source>
        <strain evidence="11">AS06rmzACSIP_7</strain>
    </source>
</reference>
<dbReference type="InterPro" id="IPR012340">
    <property type="entry name" value="NA-bd_OB-fold"/>
</dbReference>
<dbReference type="Pfam" id="PF00575">
    <property type="entry name" value="S1"/>
    <property type="match status" value="6"/>
</dbReference>
<dbReference type="CDD" id="cd05688">
    <property type="entry name" value="S1_RPS1_repeat_ec3"/>
    <property type="match status" value="1"/>
</dbReference>
<organism evidence="11 12">
    <name type="scientific">Syntrophorhabdus aromaticivorans</name>
    <dbReference type="NCBI Taxonomy" id="328301"/>
    <lineage>
        <taxon>Bacteria</taxon>
        <taxon>Pseudomonadati</taxon>
        <taxon>Thermodesulfobacteriota</taxon>
        <taxon>Syntrophorhabdia</taxon>
        <taxon>Syntrophorhabdales</taxon>
        <taxon>Syntrophorhabdaceae</taxon>
        <taxon>Syntrophorhabdus</taxon>
    </lineage>
</organism>
<feature type="domain" description="S1 motif" evidence="10">
    <location>
        <begin position="374"/>
        <end position="444"/>
    </location>
</feature>
<dbReference type="InterPro" id="IPR000110">
    <property type="entry name" value="Ribosomal_bS1"/>
</dbReference>
<protein>
    <recommendedName>
        <fullName evidence="7">Small ribosomal subunit protein bS1</fullName>
    </recommendedName>
    <alternativeName>
        <fullName evidence="8">30S ribosomal protein S1</fullName>
    </alternativeName>
</protein>
<feature type="compositionally biased region" description="Polar residues" evidence="9">
    <location>
        <begin position="543"/>
        <end position="552"/>
    </location>
</feature>
<reference evidence="11" key="1">
    <citation type="journal article" date="2020" name="Biotechnol. Biofuels">
        <title>New insights from the biogas microbiome by comprehensive genome-resolved metagenomics of nearly 1600 species originating from multiple anaerobic digesters.</title>
        <authorList>
            <person name="Campanaro S."/>
            <person name="Treu L."/>
            <person name="Rodriguez-R L.M."/>
            <person name="Kovalovszki A."/>
            <person name="Ziels R.M."/>
            <person name="Maus I."/>
            <person name="Zhu X."/>
            <person name="Kougias P.G."/>
            <person name="Basile A."/>
            <person name="Luo G."/>
            <person name="Schluter A."/>
            <person name="Konstantinidis K.T."/>
            <person name="Angelidaki I."/>
        </authorList>
    </citation>
    <scope>NUCLEOTIDE SEQUENCE</scope>
    <source>
        <strain evidence="11">AS06rmzACSIP_7</strain>
    </source>
</reference>
<feature type="domain" description="S1 motif" evidence="10">
    <location>
        <begin position="32"/>
        <end position="98"/>
    </location>
</feature>
<dbReference type="NCBIfam" id="TIGR00717">
    <property type="entry name" value="rpsA"/>
    <property type="match status" value="1"/>
</dbReference>
<evidence type="ECO:0000256" key="1">
    <source>
        <dbReference type="ARBA" id="ARBA00006767"/>
    </source>
</evidence>
<dbReference type="InterPro" id="IPR050437">
    <property type="entry name" value="Ribos_protein_bS1-like"/>
</dbReference>
<feature type="domain" description="S1 motif" evidence="10">
    <location>
        <begin position="461"/>
        <end position="530"/>
    </location>
</feature>
<keyword evidence="2" id="KW-0677">Repeat</keyword>
<dbReference type="GO" id="GO:0003729">
    <property type="term" value="F:mRNA binding"/>
    <property type="evidence" value="ECO:0007669"/>
    <property type="project" value="TreeGrafter"/>
</dbReference>
<evidence type="ECO:0000256" key="8">
    <source>
        <dbReference type="ARBA" id="ARBA00035517"/>
    </source>
</evidence>
<dbReference type="Gene3D" id="2.40.50.140">
    <property type="entry name" value="Nucleic acid-binding proteins"/>
    <property type="match status" value="6"/>
</dbReference>
<comment type="similarity">
    <text evidence="1">Belongs to the bacterial ribosomal protein bS1 family.</text>
</comment>
<dbReference type="FunFam" id="2.40.50.140:FF:000011">
    <property type="entry name" value="30S ribosomal protein S1"/>
    <property type="match status" value="1"/>
</dbReference>
<dbReference type="PANTHER" id="PTHR10724">
    <property type="entry name" value="30S RIBOSOMAL PROTEIN S1"/>
    <property type="match status" value="1"/>
</dbReference>
<sequence length="571" mass="64710">MLDTGENTAQKENTQEEMRTLYETSMRGPQEDNIFKGKVININGDTVIVDVGLKSEGKLSLGEFTDKSGEAKVEVGDEVEVMVVGREREFGLLILSKQKVDAIRTWQKIEKALEEGNAVEGDIASEVKGGFLVDIGISAFLPISQVDVKPVKNPASFVGRHLKFKVIKSNKRKGNVIVSRRMLMEEEREAKKQEFWKNVKKDQVMYGFVRNITDYGAFVDLGGVDGFLYLNEITWGRITHPKEYLRIGDEVKVKIAEIDQEKERVSVSMKQLKADPWLKIEEKYPVQSKVRGKVVGIVDYGVFVELEQGVEGLLHVTEMSWDRRLKNPHKMVNKGDWIDLVILNIDQERKRISLGMKQLLQDPWDELEEQYPPGSILKGKVKNLTDFGLFVGIGNGIDGLIHMSEISWSRRKKAVSEMYKKGTFVEALVLNIDKEQKKFSLSLKRLKEDPWKGLSERHRVKDVVEGYVTSITDFGAFVEIEEGIEGLIHLSEMEDLQGRNPADVYKVDDLVRVVILNIDEKDKRIGLSVKALKRSEDAPVSESLPQQESAFSTLGDILEPAMNRDNQDKNA</sequence>
<keyword evidence="5" id="KW-0687">Ribonucleoprotein</keyword>
<comment type="function">
    <text evidence="6">Binds mRNA; thus facilitating recognition of the initiation point. It is needed to translate mRNA with a short Shine-Dalgarno (SD) purine-rich sequence.</text>
</comment>
<dbReference type="GO" id="GO:0022627">
    <property type="term" value="C:cytosolic small ribosomal subunit"/>
    <property type="evidence" value="ECO:0007669"/>
    <property type="project" value="TreeGrafter"/>
</dbReference>
<dbReference type="AlphaFoldDB" id="A0A971S1A0"/>
<evidence type="ECO:0000313" key="11">
    <source>
        <dbReference type="EMBL" id="NLW35027.1"/>
    </source>
</evidence>
<proteinExistence type="inferred from homology"/>
<dbReference type="PANTHER" id="PTHR10724:SF7">
    <property type="entry name" value="SMALL RIBOSOMAL SUBUNIT PROTEIN BS1C"/>
    <property type="match status" value="1"/>
</dbReference>
<evidence type="ECO:0000256" key="4">
    <source>
        <dbReference type="ARBA" id="ARBA00022980"/>
    </source>
</evidence>
<keyword evidence="3" id="KW-0694">RNA-binding</keyword>
<dbReference type="GO" id="GO:0003735">
    <property type="term" value="F:structural constituent of ribosome"/>
    <property type="evidence" value="ECO:0007669"/>
    <property type="project" value="InterPro"/>
</dbReference>